<comment type="similarity">
    <text evidence="2">Belongs to the Toll-like receptor family.</text>
</comment>
<evidence type="ECO:0000313" key="13">
    <source>
        <dbReference type="EMBL" id="KAK7506054.1"/>
    </source>
</evidence>
<keyword evidence="7" id="KW-1133">Transmembrane helix</keyword>
<keyword evidence="5 11" id="KW-0732">Signal</keyword>
<dbReference type="InterPro" id="IPR000483">
    <property type="entry name" value="Cys-rich_flank_reg_C"/>
</dbReference>
<dbReference type="Gene3D" id="3.40.50.10140">
    <property type="entry name" value="Toll/interleukin-1 receptor homology (TIR) domain"/>
    <property type="match status" value="1"/>
</dbReference>
<dbReference type="SUPFAM" id="SSF52200">
    <property type="entry name" value="Toll/Interleukin receptor TIR domain"/>
    <property type="match status" value="1"/>
</dbReference>
<feature type="chain" id="PRO_5044847141" description="TIR domain-containing protein" evidence="11">
    <location>
        <begin position="24"/>
        <end position="779"/>
    </location>
</feature>
<dbReference type="InterPro" id="IPR035897">
    <property type="entry name" value="Toll_tir_struct_dom_sf"/>
</dbReference>
<dbReference type="SMART" id="SM00369">
    <property type="entry name" value="LRR_TYP"/>
    <property type="match status" value="4"/>
</dbReference>
<dbReference type="InterPro" id="IPR001611">
    <property type="entry name" value="Leu-rich_rpt"/>
</dbReference>
<evidence type="ECO:0000259" key="12">
    <source>
        <dbReference type="PROSITE" id="PS50104"/>
    </source>
</evidence>
<feature type="non-terminal residue" evidence="13">
    <location>
        <position position="779"/>
    </location>
</feature>
<evidence type="ECO:0000256" key="5">
    <source>
        <dbReference type="ARBA" id="ARBA00022729"/>
    </source>
</evidence>
<dbReference type="PANTHER" id="PTHR24365:SF525">
    <property type="entry name" value="TOLL-LIKE RECEPTOR 5"/>
    <property type="match status" value="1"/>
</dbReference>
<comment type="caution">
    <text evidence="13">The sequence shown here is derived from an EMBL/GenBank/DDBJ whole genome shotgun (WGS) entry which is preliminary data.</text>
</comment>
<accession>A0ABD0M2L7</accession>
<dbReference type="PANTHER" id="PTHR24365">
    <property type="entry name" value="TOLL-LIKE RECEPTOR"/>
    <property type="match status" value="1"/>
</dbReference>
<dbReference type="SMART" id="SM00082">
    <property type="entry name" value="LRRCT"/>
    <property type="match status" value="2"/>
</dbReference>
<keyword evidence="10" id="KW-0325">Glycoprotein</keyword>
<feature type="signal peptide" evidence="11">
    <location>
        <begin position="1"/>
        <end position="23"/>
    </location>
</feature>
<evidence type="ECO:0000256" key="2">
    <source>
        <dbReference type="ARBA" id="ARBA00009634"/>
    </source>
</evidence>
<keyword evidence="4" id="KW-0812">Transmembrane</keyword>
<comment type="subcellular location">
    <subcellularLocation>
        <location evidence="1">Membrane</location>
        <topology evidence="1">Single-pass type I membrane protein</topology>
    </subcellularLocation>
</comment>
<dbReference type="Pfam" id="PF13855">
    <property type="entry name" value="LRR_8"/>
    <property type="match status" value="1"/>
</dbReference>
<evidence type="ECO:0000256" key="6">
    <source>
        <dbReference type="ARBA" id="ARBA00022737"/>
    </source>
</evidence>
<dbReference type="Gene3D" id="3.80.10.10">
    <property type="entry name" value="Ribonuclease Inhibitor"/>
    <property type="match status" value="2"/>
</dbReference>
<evidence type="ECO:0000256" key="8">
    <source>
        <dbReference type="ARBA" id="ARBA00023136"/>
    </source>
</evidence>
<proteinExistence type="inferred from homology"/>
<dbReference type="InterPro" id="IPR003591">
    <property type="entry name" value="Leu-rich_rpt_typical-subtyp"/>
</dbReference>
<keyword evidence="3" id="KW-0433">Leucine-rich repeat</keyword>
<dbReference type="InterPro" id="IPR000157">
    <property type="entry name" value="TIR_dom"/>
</dbReference>
<keyword evidence="8" id="KW-0472">Membrane</keyword>
<evidence type="ECO:0000256" key="4">
    <source>
        <dbReference type="ARBA" id="ARBA00022692"/>
    </source>
</evidence>
<dbReference type="SUPFAM" id="SSF52058">
    <property type="entry name" value="L domain-like"/>
    <property type="match status" value="2"/>
</dbReference>
<dbReference type="AlphaFoldDB" id="A0ABD0M2L7"/>
<dbReference type="EMBL" id="JACVVK020000008">
    <property type="protein sequence ID" value="KAK7506054.1"/>
    <property type="molecule type" value="Genomic_DNA"/>
</dbReference>
<evidence type="ECO:0000256" key="9">
    <source>
        <dbReference type="ARBA" id="ARBA00023170"/>
    </source>
</evidence>
<keyword evidence="14" id="KW-1185">Reference proteome</keyword>
<organism evidence="13 14">
    <name type="scientific">Batillaria attramentaria</name>
    <dbReference type="NCBI Taxonomy" id="370345"/>
    <lineage>
        <taxon>Eukaryota</taxon>
        <taxon>Metazoa</taxon>
        <taxon>Spiralia</taxon>
        <taxon>Lophotrochozoa</taxon>
        <taxon>Mollusca</taxon>
        <taxon>Gastropoda</taxon>
        <taxon>Caenogastropoda</taxon>
        <taxon>Sorbeoconcha</taxon>
        <taxon>Cerithioidea</taxon>
        <taxon>Batillariidae</taxon>
        <taxon>Batillaria</taxon>
    </lineage>
</organism>
<keyword evidence="6" id="KW-0677">Repeat</keyword>
<evidence type="ECO:0000256" key="3">
    <source>
        <dbReference type="ARBA" id="ARBA00022614"/>
    </source>
</evidence>
<gene>
    <name evidence="13" type="ORF">BaRGS_00002776</name>
</gene>
<evidence type="ECO:0000256" key="10">
    <source>
        <dbReference type="ARBA" id="ARBA00023180"/>
    </source>
</evidence>
<keyword evidence="9" id="KW-0675">Receptor</keyword>
<dbReference type="Pfam" id="PF01582">
    <property type="entry name" value="TIR"/>
    <property type="match status" value="1"/>
</dbReference>
<dbReference type="GO" id="GO:0016020">
    <property type="term" value="C:membrane"/>
    <property type="evidence" value="ECO:0007669"/>
    <property type="project" value="UniProtKB-SubCell"/>
</dbReference>
<evidence type="ECO:0000256" key="1">
    <source>
        <dbReference type="ARBA" id="ARBA00004479"/>
    </source>
</evidence>
<name>A0ABD0M2L7_9CAEN</name>
<protein>
    <recommendedName>
        <fullName evidence="12">TIR domain-containing protein</fullName>
    </recommendedName>
</protein>
<feature type="domain" description="TIR" evidence="12">
    <location>
        <begin position="518"/>
        <end position="687"/>
    </location>
</feature>
<evidence type="ECO:0000256" key="7">
    <source>
        <dbReference type="ARBA" id="ARBA00022989"/>
    </source>
</evidence>
<reference evidence="13 14" key="1">
    <citation type="journal article" date="2023" name="Sci. Data">
        <title>Genome assembly of the Korean intertidal mud-creeper Batillaria attramentaria.</title>
        <authorList>
            <person name="Patra A.K."/>
            <person name="Ho P.T."/>
            <person name="Jun S."/>
            <person name="Lee S.J."/>
            <person name="Kim Y."/>
            <person name="Won Y.J."/>
        </authorList>
    </citation>
    <scope>NUCLEOTIDE SEQUENCE [LARGE SCALE GENOMIC DNA]</scope>
    <source>
        <strain evidence="13">Wonlab-2016</strain>
    </source>
</reference>
<evidence type="ECO:0000313" key="14">
    <source>
        <dbReference type="Proteomes" id="UP001519460"/>
    </source>
</evidence>
<dbReference type="Proteomes" id="UP001519460">
    <property type="component" value="Unassembled WGS sequence"/>
</dbReference>
<dbReference type="PROSITE" id="PS50104">
    <property type="entry name" value="TIR"/>
    <property type="match status" value="1"/>
</dbReference>
<dbReference type="InterPro" id="IPR032675">
    <property type="entry name" value="LRR_dom_sf"/>
</dbReference>
<evidence type="ECO:0000256" key="11">
    <source>
        <dbReference type="SAM" id="SignalP"/>
    </source>
</evidence>
<sequence length="779" mass="88310">MGFLESTLKISVVLLIFVRVSFCLEEGCSTCWASPEYCARVRFGCQWYFDTSRLTELGLEANCSQPDLTYVVDPPENTTKPSGSSQCSGFHLSSVSEQRCLTAFPSNICSFPNIRAVTITDTSLAVFPNLTCKTRLGFLDLSRNNLTYVPRGAFVGLEMLQEVRLDHNQITYIHPEAFDLSLPNLNVFSITHNKLVSIDPWVSGIQHRFCKIDLSFNLIEDITNEGNRTIEPSLNYGPGFVDLTHNRFVKSPTEFLKKHKLFLKPTKLWAKFIHWGFDFRFNPFHCDCKFYDMAVWISRLRVVMWRDYFNITCASPEIFSGLPVMNLPAENLTCDVTKNCPEQCSCLQRPSKRDTLVNCEGRGLSVFPEIMPEGRLTLSLANNSLDRVPPMDFFTRTLAADFTSNKIAVIDVEVPRRMKNVHRLDLRNNELRYLPDTLQLLSSDDVLLDLNTLSCTCNLTWFPLWVQQARSTRYTHMTCITSRGDSLMLLNATDADLGCGLEERDTSAYKLTLITKYHRFDVFLSSASGEADAVWITNRLLPLLDDAGISRCYWPFRDCLPGSVEMEEVTKCLQDSASALVILSSDYTASSACLFQFSQAYNRMMAHGQGRLLLLHQGSVNRKCIPDRRLRAMLTLRMSYEASHLGDLLKVVKNPTAHAGNLPTQADDAPKATMLKKESSNHTKYASLSFPGASQVDVYPAEHISDFWEYYEVNGSLDDSSVMAFPDDNLYVFEYTVLEQGVDLAKYKADIKALGEEYIYTENVMQPRIFHVTAMMPFK</sequence>